<feature type="compositionally biased region" description="Basic and acidic residues" evidence="6">
    <location>
        <begin position="67"/>
        <end position="78"/>
    </location>
</feature>
<dbReference type="PANTHER" id="PTHR11834">
    <property type="entry name" value="TRANSCRIPTIONAL ENHANCER FACTOR TEF RELATED"/>
    <property type="match status" value="1"/>
</dbReference>
<comment type="subcellular location">
    <subcellularLocation>
        <location evidence="1">Nucleus</location>
    </subcellularLocation>
</comment>
<dbReference type="OrthoDB" id="6282484at2759"/>
<evidence type="ECO:0000256" key="1">
    <source>
        <dbReference type="ARBA" id="ARBA00004123"/>
    </source>
</evidence>
<dbReference type="PANTHER" id="PTHR11834:SF4">
    <property type="entry name" value="TRANSCRIPTIONAL ENHANCER FACTOR TEF-1"/>
    <property type="match status" value="1"/>
</dbReference>
<dbReference type="InterPro" id="IPR000818">
    <property type="entry name" value="TEA/ATTS_dom"/>
</dbReference>
<dbReference type="PROSITE" id="PS51088">
    <property type="entry name" value="TEA_2"/>
    <property type="match status" value="1"/>
</dbReference>
<keyword evidence="3" id="KW-0804">Transcription</keyword>
<evidence type="ECO:0000313" key="8">
    <source>
        <dbReference type="EMBL" id="KAA0193205.1"/>
    </source>
</evidence>
<dbReference type="SMART" id="SM00426">
    <property type="entry name" value="TEA"/>
    <property type="match status" value="1"/>
</dbReference>
<dbReference type="GO" id="GO:0035329">
    <property type="term" value="P:hippo signaling"/>
    <property type="evidence" value="ECO:0007669"/>
    <property type="project" value="TreeGrafter"/>
</dbReference>
<feature type="region of interest" description="Disordered" evidence="6">
    <location>
        <begin position="19"/>
        <end position="97"/>
    </location>
</feature>
<evidence type="ECO:0000256" key="4">
    <source>
        <dbReference type="ARBA" id="ARBA00023242"/>
    </source>
</evidence>
<evidence type="ECO:0000259" key="7">
    <source>
        <dbReference type="PROSITE" id="PS51088"/>
    </source>
</evidence>
<evidence type="ECO:0000313" key="9">
    <source>
        <dbReference type="Proteomes" id="UP000728185"/>
    </source>
</evidence>
<name>A0A8E0RWR2_9TREM</name>
<dbReference type="PROSITE" id="PS00554">
    <property type="entry name" value="TEA_1"/>
    <property type="match status" value="1"/>
</dbReference>
<keyword evidence="4" id="KW-0539">Nucleus</keyword>
<dbReference type="GO" id="GO:0000981">
    <property type="term" value="F:DNA-binding transcription factor activity, RNA polymerase II-specific"/>
    <property type="evidence" value="ECO:0007669"/>
    <property type="project" value="TreeGrafter"/>
</dbReference>
<keyword evidence="2" id="KW-0805">Transcription regulation</keyword>
<sequence length="189" mass="21001">MSGRNELIARYIKLRTGKTRTRKQVSSHIQVLARRRHRDQRDGGRTDSDEDFDEDLGDEDDILEGEWSTRESLEDSGKIRSSSTVHVDGGTGPPASKMCQRTEQALDLAVPRRKENSQIPCSSEAPSWSGFFPAEIGKSTSTFGGLRSNEVEVMCTNGENNEQPGGFHMHFICDKYQTVGFPVCTTESG</sequence>
<evidence type="ECO:0000256" key="2">
    <source>
        <dbReference type="ARBA" id="ARBA00023015"/>
    </source>
</evidence>
<dbReference type="Pfam" id="PF01285">
    <property type="entry name" value="TEA"/>
    <property type="match status" value="1"/>
</dbReference>
<protein>
    <submittedName>
        <fullName evidence="8">Transcriptional enhancer factor TEF-5</fullName>
    </submittedName>
</protein>
<accession>A0A8E0RWR2</accession>
<proteinExistence type="predicted"/>
<comment type="caution">
    <text evidence="8">The sequence shown here is derived from an EMBL/GenBank/DDBJ whole genome shotgun (WGS) entry which is preliminary data.</text>
</comment>
<dbReference type="PRINTS" id="PR00065">
    <property type="entry name" value="TEADOMAIN"/>
</dbReference>
<dbReference type="Proteomes" id="UP000728185">
    <property type="component" value="Unassembled WGS sequence"/>
</dbReference>
<dbReference type="InterPro" id="IPR050937">
    <property type="entry name" value="TEC1_TEAD_TF"/>
</dbReference>
<dbReference type="GO" id="GO:0048568">
    <property type="term" value="P:embryonic organ development"/>
    <property type="evidence" value="ECO:0007669"/>
    <property type="project" value="TreeGrafter"/>
</dbReference>
<dbReference type="AlphaFoldDB" id="A0A8E0RWR2"/>
<dbReference type="InterPro" id="IPR038096">
    <property type="entry name" value="TEA/ATTS_sf"/>
</dbReference>
<feature type="domain" description="TEA" evidence="7">
    <location>
        <begin position="1"/>
        <end position="39"/>
    </location>
</feature>
<dbReference type="EMBL" id="LUCM01005187">
    <property type="protein sequence ID" value="KAA0193205.1"/>
    <property type="molecule type" value="Genomic_DNA"/>
</dbReference>
<evidence type="ECO:0000256" key="6">
    <source>
        <dbReference type="SAM" id="MobiDB-lite"/>
    </source>
</evidence>
<keyword evidence="9" id="KW-1185">Reference proteome</keyword>
<feature type="DNA-binding region" description="TEA" evidence="5">
    <location>
        <begin position="1"/>
        <end position="39"/>
    </location>
</feature>
<organism evidence="8 9">
    <name type="scientific">Fasciolopsis buskii</name>
    <dbReference type="NCBI Taxonomy" id="27845"/>
    <lineage>
        <taxon>Eukaryota</taxon>
        <taxon>Metazoa</taxon>
        <taxon>Spiralia</taxon>
        <taxon>Lophotrochozoa</taxon>
        <taxon>Platyhelminthes</taxon>
        <taxon>Trematoda</taxon>
        <taxon>Digenea</taxon>
        <taxon>Plagiorchiida</taxon>
        <taxon>Echinostomata</taxon>
        <taxon>Echinostomatoidea</taxon>
        <taxon>Fasciolidae</taxon>
        <taxon>Fasciolopsis</taxon>
    </lineage>
</organism>
<dbReference type="GO" id="GO:0005634">
    <property type="term" value="C:nucleus"/>
    <property type="evidence" value="ECO:0007669"/>
    <property type="project" value="UniProtKB-SubCell"/>
</dbReference>
<dbReference type="GO" id="GO:0000978">
    <property type="term" value="F:RNA polymerase II cis-regulatory region sequence-specific DNA binding"/>
    <property type="evidence" value="ECO:0007669"/>
    <property type="project" value="TreeGrafter"/>
</dbReference>
<gene>
    <name evidence="8" type="ORF">FBUS_02518</name>
</gene>
<evidence type="ECO:0000256" key="5">
    <source>
        <dbReference type="PROSITE-ProRule" id="PRU00505"/>
    </source>
</evidence>
<feature type="compositionally biased region" description="Acidic residues" evidence="6">
    <location>
        <begin position="48"/>
        <end position="64"/>
    </location>
</feature>
<evidence type="ECO:0000256" key="3">
    <source>
        <dbReference type="ARBA" id="ARBA00023163"/>
    </source>
</evidence>
<reference evidence="8" key="1">
    <citation type="submission" date="2019-05" db="EMBL/GenBank/DDBJ databases">
        <title>Annotation for the trematode Fasciolopsis buski.</title>
        <authorList>
            <person name="Choi Y.-J."/>
        </authorList>
    </citation>
    <scope>NUCLEOTIDE SEQUENCE</scope>
    <source>
        <strain evidence="8">HT</strain>
        <tissue evidence="8">Whole worm</tissue>
    </source>
</reference>
<dbReference type="Gene3D" id="6.10.20.40">
    <property type="entry name" value="TEA/ATTS domain"/>
    <property type="match status" value="1"/>
</dbReference>
<dbReference type="GO" id="GO:0005667">
    <property type="term" value="C:transcription regulator complex"/>
    <property type="evidence" value="ECO:0007669"/>
    <property type="project" value="TreeGrafter"/>
</dbReference>